<comment type="caution">
    <text evidence="5">The sequence shown here is derived from an EMBL/GenBank/DDBJ whole genome shotgun (WGS) entry which is preliminary data.</text>
</comment>
<evidence type="ECO:0000313" key="5">
    <source>
        <dbReference type="EMBL" id="EPS42523.1"/>
    </source>
</evidence>
<dbReference type="PROSITE" id="PS50297">
    <property type="entry name" value="ANK_REP_REGION"/>
    <property type="match status" value="3"/>
</dbReference>
<reference evidence="5 6" key="1">
    <citation type="journal article" date="2013" name="PLoS Genet.">
        <title>Genomic mechanisms accounting for the adaptation to parasitism in nematode-trapping fungi.</title>
        <authorList>
            <person name="Meerupati T."/>
            <person name="Andersson K.M."/>
            <person name="Friman E."/>
            <person name="Kumar D."/>
            <person name="Tunlid A."/>
            <person name="Ahren D."/>
        </authorList>
    </citation>
    <scope>NUCLEOTIDE SEQUENCE [LARGE SCALE GENOMIC DNA]</scope>
    <source>
        <strain evidence="5 6">CBS 200.50</strain>
    </source>
</reference>
<keyword evidence="1" id="KW-0677">Repeat</keyword>
<feature type="compositionally biased region" description="Polar residues" evidence="4">
    <location>
        <begin position="131"/>
        <end position="147"/>
    </location>
</feature>
<feature type="compositionally biased region" description="Polar residues" evidence="4">
    <location>
        <begin position="329"/>
        <end position="354"/>
    </location>
</feature>
<keyword evidence="6" id="KW-1185">Reference proteome</keyword>
<dbReference type="InterPro" id="IPR050745">
    <property type="entry name" value="Multifunctional_regulatory"/>
</dbReference>
<keyword evidence="2 3" id="KW-0040">ANK repeat</keyword>
<organism evidence="5 6">
    <name type="scientific">Dactylellina haptotyla (strain CBS 200.50)</name>
    <name type="common">Nematode-trapping fungus</name>
    <name type="synonym">Monacrosporium haptotylum</name>
    <dbReference type="NCBI Taxonomy" id="1284197"/>
    <lineage>
        <taxon>Eukaryota</taxon>
        <taxon>Fungi</taxon>
        <taxon>Dikarya</taxon>
        <taxon>Ascomycota</taxon>
        <taxon>Pezizomycotina</taxon>
        <taxon>Orbiliomycetes</taxon>
        <taxon>Orbiliales</taxon>
        <taxon>Orbiliaceae</taxon>
        <taxon>Dactylellina</taxon>
    </lineage>
</organism>
<dbReference type="EMBL" id="AQGS01000111">
    <property type="protein sequence ID" value="EPS42523.1"/>
    <property type="molecule type" value="Genomic_DNA"/>
</dbReference>
<dbReference type="OrthoDB" id="539213at2759"/>
<dbReference type="InterPro" id="IPR002110">
    <property type="entry name" value="Ankyrin_rpt"/>
</dbReference>
<dbReference type="PROSITE" id="PS50088">
    <property type="entry name" value="ANK_REPEAT"/>
    <property type="match status" value="4"/>
</dbReference>
<reference evidence="6" key="2">
    <citation type="submission" date="2013-04" db="EMBL/GenBank/DDBJ databases">
        <title>Genomic mechanisms accounting for the adaptation to parasitism in nematode-trapping fungi.</title>
        <authorList>
            <person name="Ahren D.G."/>
        </authorList>
    </citation>
    <scope>NUCLEOTIDE SEQUENCE [LARGE SCALE GENOMIC DNA]</scope>
    <source>
        <strain evidence="6">CBS 200.50</strain>
    </source>
</reference>
<dbReference type="PANTHER" id="PTHR24189">
    <property type="entry name" value="MYOTROPHIN"/>
    <property type="match status" value="1"/>
</dbReference>
<dbReference type="HOGENOM" id="CLU_427000_0_0_1"/>
<feature type="repeat" description="ANK" evidence="3">
    <location>
        <begin position="471"/>
        <end position="499"/>
    </location>
</feature>
<dbReference type="InterPro" id="IPR036770">
    <property type="entry name" value="Ankyrin_rpt-contain_sf"/>
</dbReference>
<proteinExistence type="predicted"/>
<feature type="repeat" description="ANK" evidence="3">
    <location>
        <begin position="438"/>
        <end position="470"/>
    </location>
</feature>
<dbReference type="eggNOG" id="KOG4177">
    <property type="taxonomic scope" value="Eukaryota"/>
</dbReference>
<feature type="compositionally biased region" description="Polar residues" evidence="4">
    <location>
        <begin position="59"/>
        <end position="73"/>
    </location>
</feature>
<feature type="compositionally biased region" description="Polar residues" evidence="4">
    <location>
        <begin position="40"/>
        <end position="51"/>
    </location>
</feature>
<dbReference type="SUPFAM" id="SSF48452">
    <property type="entry name" value="TPR-like"/>
    <property type="match status" value="1"/>
</dbReference>
<accession>S8BSR6</accession>
<feature type="region of interest" description="Disordered" evidence="4">
    <location>
        <begin position="1"/>
        <end position="73"/>
    </location>
</feature>
<dbReference type="Proteomes" id="UP000015100">
    <property type="component" value="Unassembled WGS sequence"/>
</dbReference>
<evidence type="ECO:0000313" key="6">
    <source>
        <dbReference type="Proteomes" id="UP000015100"/>
    </source>
</evidence>
<protein>
    <submittedName>
        <fullName evidence="5">Uncharacterized protein</fullName>
    </submittedName>
</protein>
<dbReference type="SMART" id="SM00248">
    <property type="entry name" value="ANK"/>
    <property type="match status" value="5"/>
</dbReference>
<dbReference type="Pfam" id="PF12796">
    <property type="entry name" value="Ank_2"/>
    <property type="match status" value="2"/>
</dbReference>
<feature type="compositionally biased region" description="Acidic residues" evidence="4">
    <location>
        <begin position="148"/>
        <end position="157"/>
    </location>
</feature>
<dbReference type="Gene3D" id="1.25.40.20">
    <property type="entry name" value="Ankyrin repeat-containing domain"/>
    <property type="match status" value="2"/>
</dbReference>
<dbReference type="InterPro" id="IPR011990">
    <property type="entry name" value="TPR-like_helical_dom_sf"/>
</dbReference>
<evidence type="ECO:0000256" key="2">
    <source>
        <dbReference type="ARBA" id="ARBA00023043"/>
    </source>
</evidence>
<evidence type="ECO:0000256" key="3">
    <source>
        <dbReference type="PROSITE-ProRule" id="PRU00023"/>
    </source>
</evidence>
<evidence type="ECO:0000256" key="4">
    <source>
        <dbReference type="SAM" id="MobiDB-lite"/>
    </source>
</evidence>
<feature type="region of interest" description="Disordered" evidence="4">
    <location>
        <begin position="329"/>
        <end position="359"/>
    </location>
</feature>
<dbReference type="AlphaFoldDB" id="S8BSR6"/>
<name>S8BSR6_DACHA</name>
<dbReference type="SUPFAM" id="SSF48403">
    <property type="entry name" value="Ankyrin repeat"/>
    <property type="match status" value="1"/>
</dbReference>
<sequence>MASETHASRDYNPSVETHQHRPWRSVYHETMAAAEARGNKPSQNSDLQSPSRRSESAAMATTESHQSNVSQNSDIRSLYQRTEHMSLVDHVHSETHIKNTSSENIETARRSQLPRPESEAFLKHQHRPMSVASSTAWSASEITQVGESDSDDDSDDDFEAERFEFNKRKAEDFYKAENWEKTEVFILPIIKILEKDCNATYAIRPTNPDVANIIDWLIMLQEVQTKQGKWSEALLTLQRVSAAGIENAVHKYSPGFVEGWQGYLYYKLGDMSAAKRQTKKAIRIHRNNNSPAEELNAAIECMVLILKERGEEADVEFYNSLRVEVPSKAQQTSQTGVLQPTPSTDQNVSRGQENLQKEKDTQIERTTKLQVMQEQYGDRWPWVFDKTLSCKWGEASSAMHYIETQKDLNFAEVLFTECESLIGDELTGTTIAFPYETSGLLSLHVAACMNYKDLVKLLLEKGAKVTSRTKKGYTAMHLAIIKSDSSIVELLIKHGYPVNGTLYDEIMIQNVGYMEPGIPLHLACACGSTAKIKTLLRAGAEVDKSDTSNKTALMVLIDCGLSSPGLLRNVELLVTAGADVNASDTWGTTVLHFAASKADAGTIRYLVSEKADRYVMDGKGKTPYRIACEVGRIGDILSALK</sequence>
<feature type="repeat" description="ANK" evidence="3">
    <location>
        <begin position="515"/>
        <end position="547"/>
    </location>
</feature>
<gene>
    <name evidence="5" type="ORF">H072_3507</name>
</gene>
<dbReference type="Pfam" id="PF00023">
    <property type="entry name" value="Ank"/>
    <property type="match status" value="1"/>
</dbReference>
<dbReference type="Gene3D" id="1.25.40.10">
    <property type="entry name" value="Tetratricopeptide repeat domain"/>
    <property type="match status" value="1"/>
</dbReference>
<dbReference type="STRING" id="1284197.S8BSR6"/>
<feature type="repeat" description="ANK" evidence="3">
    <location>
        <begin position="586"/>
        <end position="618"/>
    </location>
</feature>
<feature type="region of interest" description="Disordered" evidence="4">
    <location>
        <begin position="94"/>
        <end position="157"/>
    </location>
</feature>
<evidence type="ECO:0000256" key="1">
    <source>
        <dbReference type="ARBA" id="ARBA00022737"/>
    </source>
</evidence>